<dbReference type="AlphaFoldDB" id="A0A318KBU5"/>
<keyword evidence="2" id="KW-1185">Reference proteome</keyword>
<comment type="caution">
    <text evidence="1">The sequence shown here is derived from an EMBL/GenBank/DDBJ whole genome shotgun (WGS) entry which is preliminary data.</text>
</comment>
<proteinExistence type="predicted"/>
<accession>A0A318KBU5</accession>
<dbReference type="EMBL" id="QJKF01000001">
    <property type="protein sequence ID" value="PXX71586.1"/>
    <property type="molecule type" value="Genomic_DNA"/>
</dbReference>
<reference evidence="1 2" key="1">
    <citation type="submission" date="2018-05" db="EMBL/GenBank/DDBJ databases">
        <title>Genomic Encyclopedia of Type Strains, Phase IV (KMG-IV): sequencing the most valuable type-strain genomes for metagenomic binning, comparative biology and taxonomic classification.</title>
        <authorList>
            <person name="Goeker M."/>
        </authorList>
    </citation>
    <scope>NUCLEOTIDE SEQUENCE [LARGE SCALE GENOMIC DNA]</scope>
    <source>
        <strain evidence="1 2">DSM 44704</strain>
    </source>
</reference>
<sequence length="87" mass="9338">MRRRPVVFLDVDGPLIPFGEPPVHSPPPTLDQPPGTNPLVMQLNPDLGPLLSALDCELAWATTWLHEADTSLGPALGLPALAVVDWL</sequence>
<evidence type="ECO:0000313" key="1">
    <source>
        <dbReference type="EMBL" id="PXX71586.1"/>
    </source>
</evidence>
<dbReference type="OrthoDB" id="5124141at2"/>
<gene>
    <name evidence="1" type="ORF">DFR70_1011020</name>
</gene>
<dbReference type="RefSeq" id="WP_146251007.1">
    <property type="nucleotide sequence ID" value="NZ_QJKF01000001.1"/>
</dbReference>
<name>A0A318KBU5_9NOCA</name>
<organism evidence="1 2">
    <name type="scientific">Nocardia tenerifensis</name>
    <dbReference type="NCBI Taxonomy" id="228006"/>
    <lineage>
        <taxon>Bacteria</taxon>
        <taxon>Bacillati</taxon>
        <taxon>Actinomycetota</taxon>
        <taxon>Actinomycetes</taxon>
        <taxon>Mycobacteriales</taxon>
        <taxon>Nocardiaceae</taxon>
        <taxon>Nocardia</taxon>
    </lineage>
</organism>
<protein>
    <submittedName>
        <fullName evidence="1">Uncharacterized protein</fullName>
    </submittedName>
</protein>
<evidence type="ECO:0000313" key="2">
    <source>
        <dbReference type="Proteomes" id="UP000247569"/>
    </source>
</evidence>
<dbReference type="Proteomes" id="UP000247569">
    <property type="component" value="Unassembled WGS sequence"/>
</dbReference>